<proteinExistence type="predicted"/>
<reference evidence="1" key="1">
    <citation type="submission" date="2021-01" db="EMBL/GenBank/DDBJ databases">
        <authorList>
            <person name="Corre E."/>
            <person name="Pelletier E."/>
            <person name="Niang G."/>
            <person name="Scheremetjew M."/>
            <person name="Finn R."/>
            <person name="Kale V."/>
            <person name="Holt S."/>
            <person name="Cochrane G."/>
            <person name="Meng A."/>
            <person name="Brown T."/>
            <person name="Cohen L."/>
        </authorList>
    </citation>
    <scope>NUCLEOTIDE SEQUENCE</scope>
    <source>
        <strain evidence="1">Ms1</strain>
    </source>
</reference>
<accession>A0A7S1CKR4</accession>
<organism evidence="1">
    <name type="scientific">Bicosoecida sp. CB-2014</name>
    <dbReference type="NCBI Taxonomy" id="1486930"/>
    <lineage>
        <taxon>Eukaryota</taxon>
        <taxon>Sar</taxon>
        <taxon>Stramenopiles</taxon>
        <taxon>Bigyra</taxon>
        <taxon>Opalozoa</taxon>
        <taxon>Bicosoecida</taxon>
    </lineage>
</organism>
<sequence length="111" mass="12080">MSWADFVATSVNLAAASRAASCSPSESALLNSLSINGGLRQARRASRPGRTLRPDKRFPLASFVVKHAAAPDIVATACAARAYSTHMRRVTTWDRVRRRSTPSIVVTTRRL</sequence>
<protein>
    <submittedName>
        <fullName evidence="1">Uncharacterized protein</fullName>
    </submittedName>
</protein>
<gene>
    <name evidence="1" type="ORF">BSP0115_LOCUS13703</name>
</gene>
<dbReference type="EMBL" id="HBFS01020456">
    <property type="protein sequence ID" value="CAD8920441.1"/>
    <property type="molecule type" value="Transcribed_RNA"/>
</dbReference>
<dbReference type="AlphaFoldDB" id="A0A7S1CKR4"/>
<name>A0A7S1CKR4_9STRA</name>
<evidence type="ECO:0000313" key="1">
    <source>
        <dbReference type="EMBL" id="CAD8920441.1"/>
    </source>
</evidence>